<feature type="compositionally biased region" description="Basic and acidic residues" evidence="1">
    <location>
        <begin position="35"/>
        <end position="48"/>
    </location>
</feature>
<feature type="compositionally biased region" description="Basic residues" evidence="1">
    <location>
        <begin position="95"/>
        <end position="113"/>
    </location>
</feature>
<name>A0A6J4PYD5_9BURK</name>
<dbReference type="AlphaFoldDB" id="A0A6J4PYD5"/>
<feature type="compositionally biased region" description="Basic residues" evidence="1">
    <location>
        <begin position="164"/>
        <end position="187"/>
    </location>
</feature>
<feature type="non-terminal residue" evidence="2">
    <location>
        <position position="212"/>
    </location>
</feature>
<accession>A0A6J4PYD5</accession>
<protein>
    <submittedName>
        <fullName evidence="2">Succinyl-CoA:3-ketoacid-coenzyme A transferase subunit B</fullName>
        <ecNumber evidence="2">2.8.3.5</ecNumber>
    </submittedName>
</protein>
<feature type="non-terminal residue" evidence="2">
    <location>
        <position position="1"/>
    </location>
</feature>
<feature type="region of interest" description="Disordered" evidence="1">
    <location>
        <begin position="1"/>
        <end position="212"/>
    </location>
</feature>
<dbReference type="GO" id="GO:0008260">
    <property type="term" value="F:succinyl-CoA:3-oxo-acid CoA-transferase activity"/>
    <property type="evidence" value="ECO:0007669"/>
    <property type="project" value="UniProtKB-EC"/>
</dbReference>
<evidence type="ECO:0000256" key="1">
    <source>
        <dbReference type="SAM" id="MobiDB-lite"/>
    </source>
</evidence>
<sequence length="212" mass="23980">GAHPRADGGQSRRRAVRRCLRQPWDRPADAGPELRTGRRGDRPAERERHPRRGCLSRRGRRRPGPDQRRQGDGDLTQGRVLLRLGNQLRDDPRRQGRRRDPRRHAGLRDRRHRQLDDPRQDGQGHGRCHGPGRGRQAGDRADGARCEEEGRHRGPEDPAQVHPPAHRRRRGRPHHHRPGRAGRHRPRPAGGGTRARGHDGNFAGQDGGQAAV</sequence>
<keyword evidence="2" id="KW-0808">Transferase</keyword>
<gene>
    <name evidence="2" type="ORF">AVDCRST_MAG51-2399</name>
</gene>
<proteinExistence type="predicted"/>
<dbReference type="EMBL" id="CADCUX010000513">
    <property type="protein sequence ID" value="CAA9427114.1"/>
    <property type="molecule type" value="Genomic_DNA"/>
</dbReference>
<reference evidence="2" key="1">
    <citation type="submission" date="2020-02" db="EMBL/GenBank/DDBJ databases">
        <authorList>
            <person name="Meier V. D."/>
        </authorList>
    </citation>
    <scope>NUCLEOTIDE SEQUENCE</scope>
    <source>
        <strain evidence="2">AVDCRST_MAG51</strain>
    </source>
</reference>
<feature type="compositionally biased region" description="Basic residues" evidence="1">
    <location>
        <begin position="49"/>
        <end position="62"/>
    </location>
</feature>
<evidence type="ECO:0000313" key="2">
    <source>
        <dbReference type="EMBL" id="CAA9427114.1"/>
    </source>
</evidence>
<feature type="compositionally biased region" description="Basic and acidic residues" evidence="1">
    <location>
        <begin position="114"/>
        <end position="124"/>
    </location>
</feature>
<feature type="compositionally biased region" description="Basic and acidic residues" evidence="1">
    <location>
        <begin position="63"/>
        <end position="72"/>
    </location>
</feature>
<feature type="compositionally biased region" description="Basic and acidic residues" evidence="1">
    <location>
        <begin position="136"/>
        <end position="156"/>
    </location>
</feature>
<organism evidence="2">
    <name type="scientific">uncultured Ramlibacter sp</name>
    <dbReference type="NCBI Taxonomy" id="260755"/>
    <lineage>
        <taxon>Bacteria</taxon>
        <taxon>Pseudomonadati</taxon>
        <taxon>Pseudomonadota</taxon>
        <taxon>Betaproteobacteria</taxon>
        <taxon>Burkholderiales</taxon>
        <taxon>Comamonadaceae</taxon>
        <taxon>Ramlibacter</taxon>
        <taxon>environmental samples</taxon>
    </lineage>
</organism>
<feature type="compositionally biased region" description="Basic residues" evidence="1">
    <location>
        <begin position="11"/>
        <end position="20"/>
    </location>
</feature>
<dbReference type="EC" id="2.8.3.5" evidence="2"/>